<dbReference type="PANTHER" id="PTHR14440">
    <property type="entry name" value="DNA-DIRECTED RNA POLYMERASE I SUBUNIT RPA49"/>
    <property type="match status" value="1"/>
</dbReference>
<dbReference type="AlphaFoldDB" id="A0ABD2RTX1"/>
<dbReference type="EMBL" id="JBJKTR010000018">
    <property type="protein sequence ID" value="KAL3334646.1"/>
    <property type="molecule type" value="Genomic_DNA"/>
</dbReference>
<proteinExistence type="inferred from homology"/>
<name>A0ABD2RTX1_9SOLN</name>
<organism evidence="7 8">
    <name type="scientific">Solanum stoloniferum</name>
    <dbReference type="NCBI Taxonomy" id="62892"/>
    <lineage>
        <taxon>Eukaryota</taxon>
        <taxon>Viridiplantae</taxon>
        <taxon>Streptophyta</taxon>
        <taxon>Embryophyta</taxon>
        <taxon>Tracheophyta</taxon>
        <taxon>Spermatophyta</taxon>
        <taxon>Magnoliopsida</taxon>
        <taxon>eudicotyledons</taxon>
        <taxon>Gunneridae</taxon>
        <taxon>Pentapetalae</taxon>
        <taxon>asterids</taxon>
        <taxon>lamiids</taxon>
        <taxon>Solanales</taxon>
        <taxon>Solanaceae</taxon>
        <taxon>Solanoideae</taxon>
        <taxon>Solaneae</taxon>
        <taxon>Solanum</taxon>
    </lineage>
</organism>
<evidence type="ECO:0000256" key="5">
    <source>
        <dbReference type="ARBA" id="ARBA00023242"/>
    </source>
</evidence>
<keyword evidence="4" id="KW-0804">Transcription</keyword>
<protein>
    <recommendedName>
        <fullName evidence="9">DNA-directed RNA polymerase I subunit rpa49</fullName>
    </recommendedName>
</protein>
<keyword evidence="5" id="KW-0539">Nucleus</keyword>
<reference evidence="7 8" key="1">
    <citation type="submission" date="2024-05" db="EMBL/GenBank/DDBJ databases">
        <title>De novo assembly of an allotetraploid wild potato.</title>
        <authorList>
            <person name="Hosaka A.J."/>
        </authorList>
    </citation>
    <scope>NUCLEOTIDE SEQUENCE [LARGE SCALE GENOMIC DNA]</scope>
    <source>
        <tissue evidence="7">Young leaves</tissue>
    </source>
</reference>
<dbReference type="GO" id="GO:0000428">
    <property type="term" value="C:DNA-directed RNA polymerase complex"/>
    <property type="evidence" value="ECO:0007669"/>
    <property type="project" value="UniProtKB-KW"/>
</dbReference>
<dbReference type="Pfam" id="PF06870">
    <property type="entry name" value="RNA_pol_I_A49"/>
    <property type="match status" value="1"/>
</dbReference>
<sequence length="450" mass="51301">MAKHKEKQKKNLEDQNPSEVEGKMGESIKKKTKKKKKETHTVTMETIAENPNNISPIVGYFPSGYDPLRNNNGGVEELSTKLYRNAKRYNRLQLVVSPNGSQVDFVGTNYSGEATSAQLCTYSLGILDKETQTLKIVPIAANKIIRLEPRVRGLEVQETEDPDTAKQNLTAEERNDKMRELTQTYSSKKSIRQARKLDSLRQQEDTGNQEEFDRNIAGAINKEALEVAVATDSARNIPPHDLDATIPQLAYPLDRIISKGEWDFLLDIFELTEAGAEMTPDLYPCFVCNRSYKLEHIQDEDEKKRLAGIFSFITHLVKFKDKHSMDGVSSAKHHKFPGILSQKFTSMFSISDSKRLPEEKLTLLINYVLVLTLFVDDFRSDPSDIAKDLRINAVALRPFYEYLGCKLVREKNVVLATLPVPLVFPSVRRKRRRYRARYNVIALLLFSEAR</sequence>
<evidence type="ECO:0000256" key="1">
    <source>
        <dbReference type="ARBA" id="ARBA00004604"/>
    </source>
</evidence>
<evidence type="ECO:0000256" key="4">
    <source>
        <dbReference type="ARBA" id="ARBA00023163"/>
    </source>
</evidence>
<feature type="region of interest" description="Disordered" evidence="6">
    <location>
        <begin position="155"/>
        <end position="175"/>
    </location>
</feature>
<dbReference type="InterPro" id="IPR009668">
    <property type="entry name" value="RNA_pol-assoc_fac_A49-like"/>
</dbReference>
<evidence type="ECO:0000256" key="6">
    <source>
        <dbReference type="SAM" id="MobiDB-lite"/>
    </source>
</evidence>
<accession>A0ABD2RTX1</accession>
<comment type="similarity">
    <text evidence="2">Belongs to the eukaryotic RPA49/POLR1E RNA polymerase subunit family.</text>
</comment>
<evidence type="ECO:0000256" key="2">
    <source>
        <dbReference type="ARBA" id="ARBA00009430"/>
    </source>
</evidence>
<keyword evidence="8" id="KW-1185">Reference proteome</keyword>
<feature type="region of interest" description="Disordered" evidence="6">
    <location>
        <begin position="1"/>
        <end position="40"/>
    </location>
</feature>
<dbReference type="GO" id="GO:0005730">
    <property type="term" value="C:nucleolus"/>
    <property type="evidence" value="ECO:0007669"/>
    <property type="project" value="UniProtKB-SubCell"/>
</dbReference>
<keyword evidence="3" id="KW-0240">DNA-directed RNA polymerase</keyword>
<evidence type="ECO:0008006" key="9">
    <source>
        <dbReference type="Google" id="ProtNLM"/>
    </source>
</evidence>
<evidence type="ECO:0000256" key="3">
    <source>
        <dbReference type="ARBA" id="ARBA00022478"/>
    </source>
</evidence>
<evidence type="ECO:0000313" key="7">
    <source>
        <dbReference type="EMBL" id="KAL3334646.1"/>
    </source>
</evidence>
<dbReference type="Proteomes" id="UP001627284">
    <property type="component" value="Unassembled WGS sequence"/>
</dbReference>
<comment type="caution">
    <text evidence="7">The sequence shown here is derived from an EMBL/GenBank/DDBJ whole genome shotgun (WGS) entry which is preliminary data.</text>
</comment>
<comment type="subcellular location">
    <subcellularLocation>
        <location evidence="1">Nucleus</location>
        <location evidence="1">Nucleolus</location>
    </subcellularLocation>
</comment>
<gene>
    <name evidence="7" type="ORF">AABB24_031062</name>
</gene>
<feature type="compositionally biased region" description="Basic and acidic residues" evidence="6">
    <location>
        <begin position="20"/>
        <end position="29"/>
    </location>
</feature>
<evidence type="ECO:0000313" key="8">
    <source>
        <dbReference type="Proteomes" id="UP001627284"/>
    </source>
</evidence>